<reference evidence="1 2" key="1">
    <citation type="submission" date="2013-11" db="EMBL/GenBank/DDBJ databases">
        <title>Draft genome sequence and annotation of the entomopathogenic bacterium, Xenorhabdus cabanillasi strain JM26.</title>
        <authorList>
            <person name="Gualtieri M."/>
            <person name="Ogier J.C."/>
            <person name="Pages S."/>
            <person name="Givaudan A."/>
            <person name="Gaudriault S."/>
        </authorList>
    </citation>
    <scope>NUCLEOTIDE SEQUENCE [LARGE SCALE GENOMIC DNA]</scope>
    <source>
        <strain evidence="1 2">JM26</strain>
    </source>
</reference>
<protein>
    <recommendedName>
        <fullName evidence="3">Transposase</fullName>
    </recommendedName>
</protein>
<dbReference type="Proteomes" id="UP000019197">
    <property type="component" value="Unassembled WGS sequence"/>
</dbReference>
<dbReference type="EMBL" id="CBXE010000200">
    <property type="protein sequence ID" value="CDL86176.1"/>
    <property type="molecule type" value="Genomic_DNA"/>
</dbReference>
<sequence>MLLGINERLLPLTGGQPLAVQIRSLVVALHLEIHSVYEGNRSVKIS</sequence>
<organism evidence="1 2">
    <name type="scientific">Xenorhabdus cabanillasii JM26</name>
    <dbReference type="NCBI Taxonomy" id="1427517"/>
    <lineage>
        <taxon>Bacteria</taxon>
        <taxon>Pseudomonadati</taxon>
        <taxon>Pseudomonadota</taxon>
        <taxon>Gammaproteobacteria</taxon>
        <taxon>Enterobacterales</taxon>
        <taxon>Morganellaceae</taxon>
        <taxon>Xenorhabdus</taxon>
    </lineage>
</organism>
<comment type="caution">
    <text evidence="1">The sequence shown here is derived from an EMBL/GenBank/DDBJ whole genome shotgun (WGS) entry which is preliminary data.</text>
</comment>
<dbReference type="AlphaFoldDB" id="W1J8H8"/>
<evidence type="ECO:0000313" key="2">
    <source>
        <dbReference type="Proteomes" id="UP000019197"/>
    </source>
</evidence>
<gene>
    <name evidence="1" type="ORF">XCR1_2790011</name>
</gene>
<accession>W1J8H8</accession>
<evidence type="ECO:0000313" key="1">
    <source>
        <dbReference type="EMBL" id="CDL86176.1"/>
    </source>
</evidence>
<proteinExistence type="predicted"/>
<name>W1J8H8_9GAMM</name>
<evidence type="ECO:0008006" key="3">
    <source>
        <dbReference type="Google" id="ProtNLM"/>
    </source>
</evidence>